<protein>
    <submittedName>
        <fullName evidence="2">Uncharacterized protein</fullName>
    </submittedName>
</protein>
<keyword evidence="1" id="KW-0472">Membrane</keyword>
<dbReference type="EMBL" id="LN831790">
    <property type="protein sequence ID" value="CQR60231.1"/>
    <property type="molecule type" value="Genomic_DNA"/>
</dbReference>
<evidence type="ECO:0000256" key="1">
    <source>
        <dbReference type="SAM" id="Phobius"/>
    </source>
</evidence>
<sequence length="112" mass="12217">MISLAELVLLALAGYRTTQFLVHDSILGPVRSRIDDWQQARPDAAARAAVVTLISCVYCIGWWVSGALLATWLLVTGGFDRAPLLVHGMEWPAVAGAAVLLNRWDDSRKDAD</sequence>
<evidence type="ECO:0000313" key="3">
    <source>
        <dbReference type="Proteomes" id="UP000035016"/>
    </source>
</evidence>
<organism evidence="2 3">
    <name type="scientific">Streptomyces leeuwenhoekii</name>
    <dbReference type="NCBI Taxonomy" id="1437453"/>
    <lineage>
        <taxon>Bacteria</taxon>
        <taxon>Bacillati</taxon>
        <taxon>Actinomycetota</taxon>
        <taxon>Actinomycetes</taxon>
        <taxon>Kitasatosporales</taxon>
        <taxon>Streptomycetaceae</taxon>
        <taxon>Streptomyces</taxon>
    </lineage>
</organism>
<keyword evidence="1" id="KW-0812">Transmembrane</keyword>
<accession>A0A0F7VTH3</accession>
<dbReference type="KEGG" id="sle:sle_07680"/>
<gene>
    <name evidence="2" type="primary">sle_07680</name>
</gene>
<feature type="transmembrane region" description="Helical" evidence="1">
    <location>
        <begin position="48"/>
        <end position="75"/>
    </location>
</feature>
<name>A0A0F7VTH3_STRLW</name>
<proteinExistence type="predicted"/>
<reference evidence="2 3" key="1">
    <citation type="submission" date="2015-02" db="EMBL/GenBank/DDBJ databases">
        <authorList>
            <person name="Gomez-Escribano P.J."/>
        </authorList>
    </citation>
    <scope>NUCLEOTIDE SEQUENCE [LARGE SCALE GENOMIC DNA]</scope>
    <source>
        <strain evidence="3">C34 (DSM 42122 / NRRL B-24963)</strain>
    </source>
</reference>
<evidence type="ECO:0000313" key="2">
    <source>
        <dbReference type="EMBL" id="CQR60231.1"/>
    </source>
</evidence>
<dbReference type="Proteomes" id="UP000035016">
    <property type="component" value="Chromosome Chromosome"/>
</dbReference>
<dbReference type="InterPro" id="IPR010773">
    <property type="entry name" value="Mycophage_PG1_Gp7"/>
</dbReference>
<keyword evidence="1" id="KW-1133">Transmembrane helix</keyword>
<dbReference type="RefSeq" id="WP_029381145.1">
    <property type="nucleotide sequence ID" value="NZ_AZSD01000022.1"/>
</dbReference>
<dbReference type="Pfam" id="PF07098">
    <property type="entry name" value="DUF1360"/>
    <property type="match status" value="1"/>
</dbReference>
<dbReference type="AlphaFoldDB" id="A0A0F7VTH3"/>